<comment type="catalytic activity">
    <reaction evidence="16">
        <text>ATP + H2O = ADP + phosphate + H(+)</text>
        <dbReference type="Rhea" id="RHEA:13065"/>
        <dbReference type="ChEBI" id="CHEBI:15377"/>
        <dbReference type="ChEBI" id="CHEBI:15378"/>
        <dbReference type="ChEBI" id="CHEBI:30616"/>
        <dbReference type="ChEBI" id="CHEBI:43474"/>
        <dbReference type="ChEBI" id="CHEBI:456216"/>
        <dbReference type="EC" id="3.6.4.13"/>
    </reaction>
</comment>
<dbReference type="GO" id="GO:0051028">
    <property type="term" value="P:mRNA transport"/>
    <property type="evidence" value="ECO:0007669"/>
    <property type="project" value="UniProtKB-KW"/>
</dbReference>
<dbReference type="PROSITE" id="PS51195">
    <property type="entry name" value="Q_MOTIF"/>
    <property type="match status" value="1"/>
</dbReference>
<keyword evidence="4" id="KW-0547">Nucleotide-binding</keyword>
<dbReference type="GO" id="GO:0005524">
    <property type="term" value="F:ATP binding"/>
    <property type="evidence" value="ECO:0007669"/>
    <property type="project" value="UniProtKB-KW"/>
</dbReference>
<evidence type="ECO:0000256" key="9">
    <source>
        <dbReference type="ARBA" id="ARBA00022884"/>
    </source>
</evidence>
<dbReference type="GO" id="GO:0005681">
    <property type="term" value="C:spliceosomal complex"/>
    <property type="evidence" value="ECO:0007669"/>
    <property type="project" value="UniProtKB-KW"/>
</dbReference>
<feature type="short sequence motif" description="Q motif" evidence="17">
    <location>
        <begin position="48"/>
        <end position="76"/>
    </location>
</feature>
<evidence type="ECO:0000259" key="20">
    <source>
        <dbReference type="PROSITE" id="PS51195"/>
    </source>
</evidence>
<evidence type="ECO:0000256" key="7">
    <source>
        <dbReference type="ARBA" id="ARBA00022816"/>
    </source>
</evidence>
<evidence type="ECO:0000256" key="17">
    <source>
        <dbReference type="PROSITE-ProRule" id="PRU00552"/>
    </source>
</evidence>
<evidence type="ECO:0000256" key="14">
    <source>
        <dbReference type="ARBA" id="ARBA00040177"/>
    </source>
</evidence>
<evidence type="ECO:0000256" key="8">
    <source>
        <dbReference type="ARBA" id="ARBA00022840"/>
    </source>
</evidence>
<dbReference type="Proteomes" id="UP000053611">
    <property type="component" value="Unassembled WGS sequence"/>
</dbReference>
<evidence type="ECO:0000259" key="19">
    <source>
        <dbReference type="PROSITE" id="PS51194"/>
    </source>
</evidence>
<comment type="subcellular location">
    <subcellularLocation>
        <location evidence="1">Nucleus</location>
    </subcellularLocation>
</comment>
<dbReference type="Pfam" id="PF00271">
    <property type="entry name" value="Helicase_C"/>
    <property type="match status" value="1"/>
</dbReference>
<reference evidence="21 22" key="1">
    <citation type="submission" date="2015-03" db="EMBL/GenBank/DDBJ databases">
        <title>Genomics and transcriptomics of the oil-accumulating basidiomycete yeast T. oleaginosus allow insights into substrate utilization and the diverse evolutionary trajectories of mating systems in fungi.</title>
        <authorList>
            <consortium name="DOE Joint Genome Institute"/>
            <person name="Kourist R."/>
            <person name="Kracht O."/>
            <person name="Bracharz F."/>
            <person name="Lipzen A."/>
            <person name="Nolan M."/>
            <person name="Ohm R."/>
            <person name="Grigoriev I."/>
            <person name="Sun S."/>
            <person name="Heitman J."/>
            <person name="Bruck T."/>
            <person name="Nowrousian M."/>
        </authorList>
    </citation>
    <scope>NUCLEOTIDE SEQUENCE [LARGE SCALE GENOMIC DNA]</scope>
    <source>
        <strain evidence="21 22">IBC0246</strain>
    </source>
</reference>
<keyword evidence="8" id="KW-0067">ATP-binding</keyword>
<dbReference type="InterPro" id="IPR014001">
    <property type="entry name" value="Helicase_ATP-bd"/>
</dbReference>
<keyword evidence="6 21" id="KW-0347">Helicase</keyword>
<evidence type="ECO:0000256" key="3">
    <source>
        <dbReference type="ARBA" id="ARBA00022728"/>
    </source>
</evidence>
<dbReference type="Pfam" id="PF00270">
    <property type="entry name" value="DEAD"/>
    <property type="match status" value="1"/>
</dbReference>
<dbReference type="PROSITE" id="PS51192">
    <property type="entry name" value="HELICASE_ATP_BIND_1"/>
    <property type="match status" value="1"/>
</dbReference>
<evidence type="ECO:0000256" key="1">
    <source>
        <dbReference type="ARBA" id="ARBA00004123"/>
    </source>
</evidence>
<evidence type="ECO:0000313" key="22">
    <source>
        <dbReference type="Proteomes" id="UP000053611"/>
    </source>
</evidence>
<keyword evidence="7" id="KW-0813">Transport</keyword>
<protein>
    <recommendedName>
        <fullName evidence="14">ATP-dependent RNA helicase SUB2</fullName>
        <ecNumber evidence="2">3.6.4.13</ecNumber>
    </recommendedName>
    <alternativeName>
        <fullName evidence="15">ATP-dependent RNA helicase sub2</fullName>
    </alternativeName>
</protein>
<dbReference type="InterPro" id="IPR027417">
    <property type="entry name" value="P-loop_NTPase"/>
</dbReference>
<dbReference type="InterPro" id="IPR001650">
    <property type="entry name" value="Helicase_C-like"/>
</dbReference>
<keyword evidence="3" id="KW-0507">mRNA processing</keyword>
<evidence type="ECO:0000313" key="21">
    <source>
        <dbReference type="EMBL" id="KLT39133.1"/>
    </source>
</evidence>
<accession>A0A0J0XDM8</accession>
<evidence type="ECO:0000256" key="13">
    <source>
        <dbReference type="ARBA" id="ARBA00038213"/>
    </source>
</evidence>
<dbReference type="GeneID" id="28986197"/>
<dbReference type="PROSITE" id="PS51194">
    <property type="entry name" value="HELICASE_CTER"/>
    <property type="match status" value="1"/>
</dbReference>
<dbReference type="EC" id="3.6.4.13" evidence="2"/>
<evidence type="ECO:0000256" key="5">
    <source>
        <dbReference type="ARBA" id="ARBA00022801"/>
    </source>
</evidence>
<dbReference type="CDD" id="cd18787">
    <property type="entry name" value="SF2_C_DEAD"/>
    <property type="match status" value="1"/>
</dbReference>
<evidence type="ECO:0000256" key="4">
    <source>
        <dbReference type="ARBA" id="ARBA00022741"/>
    </source>
</evidence>
<keyword evidence="5" id="KW-0378">Hydrolase</keyword>
<evidence type="ECO:0000256" key="2">
    <source>
        <dbReference type="ARBA" id="ARBA00012552"/>
    </source>
</evidence>
<dbReference type="InterPro" id="IPR011545">
    <property type="entry name" value="DEAD/DEAH_box_helicase_dom"/>
</dbReference>
<keyword evidence="9" id="KW-0694">RNA-binding</keyword>
<evidence type="ECO:0000256" key="12">
    <source>
        <dbReference type="ARBA" id="ARBA00037698"/>
    </source>
</evidence>
<gene>
    <name evidence="21" type="ORF">CC85DRAFT_305306</name>
</gene>
<dbReference type="GO" id="GO:0008380">
    <property type="term" value="P:RNA splicing"/>
    <property type="evidence" value="ECO:0007669"/>
    <property type="project" value="UniProtKB-KW"/>
</dbReference>
<dbReference type="GO" id="GO:0003724">
    <property type="term" value="F:RNA helicase activity"/>
    <property type="evidence" value="ECO:0007669"/>
    <property type="project" value="UniProtKB-EC"/>
</dbReference>
<dbReference type="GO" id="GO:0003723">
    <property type="term" value="F:RNA binding"/>
    <property type="evidence" value="ECO:0007669"/>
    <property type="project" value="UniProtKB-KW"/>
</dbReference>
<organism evidence="21 22">
    <name type="scientific">Cutaneotrichosporon oleaginosum</name>
    <dbReference type="NCBI Taxonomy" id="879819"/>
    <lineage>
        <taxon>Eukaryota</taxon>
        <taxon>Fungi</taxon>
        <taxon>Dikarya</taxon>
        <taxon>Basidiomycota</taxon>
        <taxon>Agaricomycotina</taxon>
        <taxon>Tremellomycetes</taxon>
        <taxon>Trichosporonales</taxon>
        <taxon>Trichosporonaceae</taxon>
        <taxon>Cutaneotrichosporon</taxon>
    </lineage>
</organism>
<dbReference type="Gene3D" id="3.40.50.300">
    <property type="entry name" value="P-loop containing nucleotide triphosphate hydrolases"/>
    <property type="match status" value="2"/>
</dbReference>
<comment type="similarity">
    <text evidence="13">Belongs to the DEAD box helicase family. DECD subfamily.</text>
</comment>
<dbReference type="EMBL" id="KQ087269">
    <property type="protein sequence ID" value="KLT39133.1"/>
    <property type="molecule type" value="Genomic_DNA"/>
</dbReference>
<dbReference type="PANTHER" id="PTHR47958">
    <property type="entry name" value="ATP-DEPENDENT RNA HELICASE DBP3"/>
    <property type="match status" value="1"/>
</dbReference>
<feature type="domain" description="DEAD-box RNA helicase Q" evidence="20">
    <location>
        <begin position="48"/>
        <end position="76"/>
    </location>
</feature>
<dbReference type="CDD" id="cd17950">
    <property type="entry name" value="DEADc_DDX39"/>
    <property type="match status" value="1"/>
</dbReference>
<dbReference type="SUPFAM" id="SSF52540">
    <property type="entry name" value="P-loop containing nucleoside triphosphate hydrolases"/>
    <property type="match status" value="1"/>
</dbReference>
<keyword evidence="10" id="KW-0508">mRNA splicing</keyword>
<evidence type="ECO:0000256" key="10">
    <source>
        <dbReference type="ARBA" id="ARBA00023187"/>
    </source>
</evidence>
<keyword evidence="22" id="KW-1185">Reference proteome</keyword>
<name>A0A0J0XDM8_9TREE</name>
<evidence type="ECO:0000256" key="6">
    <source>
        <dbReference type="ARBA" id="ARBA00022806"/>
    </source>
</evidence>
<evidence type="ECO:0000259" key="18">
    <source>
        <dbReference type="PROSITE" id="PS51192"/>
    </source>
</evidence>
<sequence length="431" mass="48363">MAPEDTEELVDYDEAEDTYVAPAATAAADGAEAADGEKKGSYVGIHSTGFRDFLLKPEILRAISDLGFEHPSEVQQECIPQAILGTDVLCQAKSGMGKTAVFVLASLQQIEPVDGEVSIIVMCHTRELAYQIRNEFTRFSKYMTNVRTGVVYGGTPISADIEVLSNKEKCPHIVVGTPGRLMALVRDKKLNASKVKHFVLDECDKMLDQLDMRRDVQEVFKATPHHKQVMMFSATLSKEIRTTCKKFMQSPLEIYVDDETKLTLHGLQQYFLKLEEREKNRKLNDLLDSLEFNQVCIFVKSVARATQLDTLLQQCNFPSICIHSALKQEERISRFQQFKAFEKRILVATDIFGRGIDVERVNVVINYDAPADADSYLHRVGRAGRFGTKGLAISFVSSAEDEEVLKKIQERFTVAIPTMPESIDPATYMTS</sequence>
<dbReference type="GO" id="GO:0016787">
    <property type="term" value="F:hydrolase activity"/>
    <property type="evidence" value="ECO:0007669"/>
    <property type="project" value="UniProtKB-KW"/>
</dbReference>
<evidence type="ECO:0000256" key="11">
    <source>
        <dbReference type="ARBA" id="ARBA00023242"/>
    </source>
</evidence>
<feature type="domain" description="Helicase ATP-binding" evidence="18">
    <location>
        <begin position="79"/>
        <end position="254"/>
    </location>
</feature>
<dbReference type="SMART" id="SM00487">
    <property type="entry name" value="DEXDc"/>
    <property type="match status" value="1"/>
</dbReference>
<evidence type="ECO:0000256" key="16">
    <source>
        <dbReference type="ARBA" id="ARBA00047984"/>
    </source>
</evidence>
<keyword evidence="11" id="KW-0539">Nucleus</keyword>
<dbReference type="STRING" id="879819.A0A0J0XDM8"/>
<dbReference type="SMART" id="SM00490">
    <property type="entry name" value="HELICc"/>
    <property type="match status" value="1"/>
</dbReference>
<keyword evidence="7" id="KW-0509">mRNA transport</keyword>
<dbReference type="InterPro" id="IPR014014">
    <property type="entry name" value="RNA_helicase_DEAD_Q_motif"/>
</dbReference>
<dbReference type="OrthoDB" id="10265785at2759"/>
<proteinExistence type="inferred from homology"/>
<keyword evidence="3" id="KW-0747">Spliceosome</keyword>
<dbReference type="FunFam" id="3.40.50.300:FF:000168">
    <property type="entry name" value="DEAD-box ATP-dependent RNA helicase 56-like"/>
    <property type="match status" value="1"/>
</dbReference>
<evidence type="ECO:0000256" key="15">
    <source>
        <dbReference type="ARBA" id="ARBA00040402"/>
    </source>
</evidence>
<dbReference type="FunFam" id="3.40.50.300:FF:000111">
    <property type="entry name" value="DEAD-box ATP-dependent RNA helicase"/>
    <property type="match status" value="1"/>
</dbReference>
<comment type="function">
    <text evidence="12">ATP-binding RNA helicase involved in transcription elongation and required for the export of mRNA out of the nucleus. SUB2 also plays a role in pre-mRNA splicing and spliceosome assembly. May be involved in rDNA and telomeric silencing, and maintenance of genome integrity.</text>
</comment>
<feature type="domain" description="Helicase C-terminal" evidence="19">
    <location>
        <begin position="266"/>
        <end position="427"/>
    </location>
</feature>
<dbReference type="AlphaFoldDB" id="A0A0J0XDM8"/>
<dbReference type="RefSeq" id="XP_018275624.1">
    <property type="nucleotide sequence ID" value="XM_018425594.1"/>
</dbReference>